<accession>A0AAD3D049</accession>
<comment type="caution">
    <text evidence="2">The sequence shown here is derived from an EMBL/GenBank/DDBJ whole genome shotgun (WGS) entry which is preliminary data.</text>
</comment>
<keyword evidence="3" id="KW-1185">Reference proteome</keyword>
<feature type="transmembrane region" description="Helical" evidence="1">
    <location>
        <begin position="32"/>
        <end position="50"/>
    </location>
</feature>
<gene>
    <name evidence="2" type="ORF">CTEN210_10591</name>
</gene>
<dbReference type="AlphaFoldDB" id="A0AAD3D049"/>
<keyword evidence="1" id="KW-0812">Transmembrane</keyword>
<proteinExistence type="predicted"/>
<name>A0AAD3D049_9STRA</name>
<evidence type="ECO:0000313" key="2">
    <source>
        <dbReference type="EMBL" id="GFH54115.1"/>
    </source>
</evidence>
<organism evidence="2 3">
    <name type="scientific">Chaetoceros tenuissimus</name>
    <dbReference type="NCBI Taxonomy" id="426638"/>
    <lineage>
        <taxon>Eukaryota</taxon>
        <taxon>Sar</taxon>
        <taxon>Stramenopiles</taxon>
        <taxon>Ochrophyta</taxon>
        <taxon>Bacillariophyta</taxon>
        <taxon>Coscinodiscophyceae</taxon>
        <taxon>Chaetocerotophycidae</taxon>
        <taxon>Chaetocerotales</taxon>
        <taxon>Chaetocerotaceae</taxon>
        <taxon>Chaetoceros</taxon>
    </lineage>
</organism>
<protein>
    <submittedName>
        <fullName evidence="2">Uncharacterized protein</fullName>
    </submittedName>
</protein>
<evidence type="ECO:0000256" key="1">
    <source>
        <dbReference type="SAM" id="Phobius"/>
    </source>
</evidence>
<dbReference type="Proteomes" id="UP001054902">
    <property type="component" value="Unassembled WGS sequence"/>
</dbReference>
<evidence type="ECO:0000313" key="3">
    <source>
        <dbReference type="Proteomes" id="UP001054902"/>
    </source>
</evidence>
<reference evidence="2 3" key="1">
    <citation type="journal article" date="2021" name="Sci. Rep.">
        <title>The genome of the diatom Chaetoceros tenuissimus carries an ancient integrated fragment of an extant virus.</title>
        <authorList>
            <person name="Hongo Y."/>
            <person name="Kimura K."/>
            <person name="Takaki Y."/>
            <person name="Yoshida Y."/>
            <person name="Baba S."/>
            <person name="Kobayashi G."/>
            <person name="Nagasaki K."/>
            <person name="Hano T."/>
            <person name="Tomaru Y."/>
        </authorList>
    </citation>
    <scope>NUCLEOTIDE SEQUENCE [LARGE SCALE GENOMIC DNA]</scope>
    <source>
        <strain evidence="2 3">NIES-3715</strain>
    </source>
</reference>
<keyword evidence="1" id="KW-1133">Transmembrane helix</keyword>
<dbReference type="EMBL" id="BLLK01000047">
    <property type="protein sequence ID" value="GFH54115.1"/>
    <property type="molecule type" value="Genomic_DNA"/>
</dbReference>
<keyword evidence="1" id="KW-0472">Membrane</keyword>
<sequence>MLRQKVQQNDSMIDSSSTGKKIQLKVQKQRKYIFHITIVVVAVCYVGSLFNHERSNFEVENEIVNINKTPTTDPQKEQTKFISYKIVRNESWRSYILQNLYAPYVGPCRASEYKLTESFKQPGVIDFHALIDTNLRILYIGDSVAMQHAQMLQEASKINARKVVRSLAKGQGHGELAHVARTDYNGIVAALRINHFFMDKGKDLLDPKEHPPNFGPGWFSRDVQVLSEMIHEWNDNLASLPDPFESKENTIQGNFSFEDKDELFDVLVYQLSPGWWMNKNKEQESIQFLKEYFHNSIQFGFSFTKVKTIIVQTIPVMNNLGSLSEAKEMNAFIIKYARDFNLNQTEAGDNDAYRRILVLDLFAYTIHLFLQNSQDIGKFPREEGKNLQRKLFNCESYDDFLVEATAMEMLMSDTKNCYLGGCRRKGFVCADSNCKTKSAITKDGMHHCNSQVGGRINTATACLLKCRYSGDGKVNDIHSLTECEMKCNKLYMSLDVVDWKDARPISMNWQAIDLLGRKNITRSVDSVAYSYEN</sequence>